<dbReference type="Proteomes" id="UP000215215">
    <property type="component" value="Unassembled WGS sequence"/>
</dbReference>
<evidence type="ECO:0000313" key="2">
    <source>
        <dbReference type="Proteomes" id="UP000215215"/>
    </source>
</evidence>
<gene>
    <name evidence="1" type="ORF">CH333_02325</name>
</gene>
<name>A0A235BXC8_UNCW3</name>
<proteinExistence type="predicted"/>
<reference evidence="1 2" key="1">
    <citation type="submission" date="2017-07" db="EMBL/GenBank/DDBJ databases">
        <title>Recovery of genomes from metagenomes via a dereplication, aggregation, and scoring strategy.</title>
        <authorList>
            <person name="Sieber C.M."/>
            <person name="Probst A.J."/>
            <person name="Sharrar A."/>
            <person name="Thomas B.C."/>
            <person name="Hess M."/>
            <person name="Tringe S.G."/>
            <person name="Banfield J.F."/>
        </authorList>
    </citation>
    <scope>NUCLEOTIDE SEQUENCE [LARGE SCALE GENOMIC DNA]</scope>
    <source>
        <strain evidence="1">JGI_Cruoil_03_44_89</strain>
    </source>
</reference>
<dbReference type="PANTHER" id="PTHR38664:SF1">
    <property type="entry name" value="SLR0058 PROTEIN"/>
    <property type="match status" value="1"/>
</dbReference>
<accession>A0A235BXC8</accession>
<dbReference type="PANTHER" id="PTHR38664">
    <property type="entry name" value="SLR0058 PROTEIN"/>
    <property type="match status" value="1"/>
</dbReference>
<evidence type="ECO:0008006" key="3">
    <source>
        <dbReference type="Google" id="ProtNLM"/>
    </source>
</evidence>
<dbReference type="EMBL" id="NOZQ01000045">
    <property type="protein sequence ID" value="OYD16901.1"/>
    <property type="molecule type" value="Genomic_DNA"/>
</dbReference>
<dbReference type="NCBIfam" id="NF047773">
    <property type="entry name" value="phas_rel_Lepto"/>
    <property type="match status" value="1"/>
</dbReference>
<dbReference type="InterPro" id="IPR008769">
    <property type="entry name" value="PhaF_PhaI"/>
</dbReference>
<dbReference type="Pfam" id="PF05597">
    <property type="entry name" value="Phasin"/>
    <property type="match status" value="1"/>
</dbReference>
<comment type="caution">
    <text evidence="1">The sequence shown here is derived from an EMBL/GenBank/DDBJ whole genome shotgun (WGS) entry which is preliminary data.</text>
</comment>
<organism evidence="1 2">
    <name type="scientific">candidate division WOR-3 bacterium JGI_Cruoil_03_44_89</name>
    <dbReference type="NCBI Taxonomy" id="1973748"/>
    <lineage>
        <taxon>Bacteria</taxon>
        <taxon>Bacteria division WOR-3</taxon>
    </lineage>
</organism>
<dbReference type="AlphaFoldDB" id="A0A235BXC8"/>
<protein>
    <recommendedName>
        <fullName evidence="3">Polyhydroxyalkanoate synthesis regulator</fullName>
    </recommendedName>
</protein>
<sequence length="98" mass="11230">MEGTFEKLFLAGLGLLDLTREKAEKLVEELVKKGEVAKEKQSEFVEKLLEKTEKGRSEIEKIVERTITKVMKKLDIAAKSDIEKLIKKIDELGKKLEK</sequence>
<evidence type="ECO:0000313" key="1">
    <source>
        <dbReference type="EMBL" id="OYD16901.1"/>
    </source>
</evidence>